<evidence type="ECO:0000313" key="4">
    <source>
        <dbReference type="Proteomes" id="UP000184436"/>
    </source>
</evidence>
<feature type="region of interest" description="Disordered" evidence="2">
    <location>
        <begin position="99"/>
        <end position="119"/>
    </location>
</feature>
<dbReference type="PROSITE" id="PS51257">
    <property type="entry name" value="PROKAR_LIPOPROTEIN"/>
    <property type="match status" value="1"/>
</dbReference>
<accession>A0A1M4Y8W9</accession>
<evidence type="ECO:0000256" key="1">
    <source>
        <dbReference type="ARBA" id="ARBA00022729"/>
    </source>
</evidence>
<protein>
    <recommendedName>
        <fullName evidence="5">Beta-barrel assembly machine subunit BamE</fullName>
    </recommendedName>
</protein>
<evidence type="ECO:0000313" key="3">
    <source>
        <dbReference type="EMBL" id="SHF02211.1"/>
    </source>
</evidence>
<reference evidence="3 4" key="1">
    <citation type="submission" date="2016-11" db="EMBL/GenBank/DDBJ databases">
        <authorList>
            <person name="Jaros S."/>
            <person name="Januszkiewicz K."/>
            <person name="Wedrychowicz H."/>
        </authorList>
    </citation>
    <scope>NUCLEOTIDE SEQUENCE [LARGE SCALE GENOMIC DNA]</scope>
    <source>
        <strain evidence="3 4">DSM 26883</strain>
    </source>
</reference>
<sequence length="161" mass="18295">MKMFQIILSLLLFIVVFSSCRTSQISYKRLNDIQYGMSSKEVIAILGTPEFRNFDDKGESLEFYSSKLWAASKVVKVWFIDDKVVKMNSHYYLHDDNCSNKTKDTEKKEENTHSGIRMTTDGQQLIQQGSVIQTPDGTTEIVVSDHGGLIITSSGKHIQTY</sequence>
<organism evidence="3 4">
    <name type="scientific">Bacteroides faecichinchillae</name>
    <dbReference type="NCBI Taxonomy" id="871325"/>
    <lineage>
        <taxon>Bacteria</taxon>
        <taxon>Pseudomonadati</taxon>
        <taxon>Bacteroidota</taxon>
        <taxon>Bacteroidia</taxon>
        <taxon>Bacteroidales</taxon>
        <taxon>Bacteroidaceae</taxon>
        <taxon>Bacteroides</taxon>
    </lineage>
</organism>
<dbReference type="AlphaFoldDB" id="A0A1M4Y8W9"/>
<dbReference type="OrthoDB" id="1048702at2"/>
<keyword evidence="1" id="KW-0732">Signal</keyword>
<dbReference type="InterPro" id="IPR037873">
    <property type="entry name" value="BamE-like"/>
</dbReference>
<name>A0A1M4Y8W9_9BACE</name>
<evidence type="ECO:0008006" key="5">
    <source>
        <dbReference type="Google" id="ProtNLM"/>
    </source>
</evidence>
<evidence type="ECO:0000256" key="2">
    <source>
        <dbReference type="SAM" id="MobiDB-lite"/>
    </source>
</evidence>
<feature type="compositionally biased region" description="Basic and acidic residues" evidence="2">
    <location>
        <begin position="99"/>
        <end position="112"/>
    </location>
</feature>
<proteinExistence type="predicted"/>
<dbReference type="Proteomes" id="UP000184436">
    <property type="component" value="Unassembled WGS sequence"/>
</dbReference>
<dbReference type="EMBL" id="FQVD01000010">
    <property type="protein sequence ID" value="SHF02211.1"/>
    <property type="molecule type" value="Genomic_DNA"/>
</dbReference>
<dbReference type="Gene3D" id="3.30.1450.10">
    <property type="match status" value="1"/>
</dbReference>
<keyword evidence="4" id="KW-1185">Reference proteome</keyword>
<gene>
    <name evidence="3" type="ORF">SAMN05444349_11023</name>
</gene>
<dbReference type="RefSeq" id="WP_025074472.1">
    <property type="nucleotide sequence ID" value="NZ_FQVD01000010.1"/>
</dbReference>